<sequence>MNTIAPLNHSLPLPSLEPSTHSAPAPAKRERRQAPSLAQDTGESPAPPARRVRPSQEQEAILVDDGNLIARHSIRTRQYDLDKPTLLDDKLTLETGNTSDTIHVSNRTDGRLNVEVNGKSYIFDARDAKDEVPTKLVIKSNGGDDKIKVDADVMLYVTIEAGDGNDHVRAGGGPSRLLGGNGNDFLQLGSGAGYAEGNEGSDMMIGGSGNAILYGNNGNDWMYAGPGAASKKSHMDGGSGSDTMYAGNGHTIMNGGRGDDVMLGRDRTTFYSGKGNDTVRSNNRDDLIYAKPSDRLLNSAHAKLRAVIPSEAGKRGFNVQGTAEFKQRVEDDLELLRSSPTGQKMLAEMDAAADRNGVPVTLQDGGKRDRTDYAFNQQEPDQLDPEAPVKGYVHNGVQGAPITDGVVRYSPSSTFDAPVSGGFPITNLYHEMVHAYNGATGSFLPGTTEEPVAGEPPEDTPNIERQAVGLPTGAEPFDFDHDPLTPPTATNPAPFTENSLRKEMGLNLRDRYT</sequence>
<evidence type="ECO:0000256" key="1">
    <source>
        <dbReference type="ARBA" id="ARBA00004613"/>
    </source>
</evidence>
<evidence type="ECO:0000256" key="4">
    <source>
        <dbReference type="SAM" id="MobiDB-lite"/>
    </source>
</evidence>
<feature type="region of interest" description="Disordered" evidence="4">
    <location>
        <begin position="471"/>
        <end position="513"/>
    </location>
</feature>
<name>A0ABT5NI23_9PSED</name>
<proteinExistence type="predicted"/>
<keyword evidence="6" id="KW-1185">Reference proteome</keyword>
<dbReference type="Pfam" id="PF14891">
    <property type="entry name" value="Peptidase_M91"/>
    <property type="match status" value="1"/>
</dbReference>
<protein>
    <submittedName>
        <fullName evidence="5">M91 family zinc metallopeptidase</fullName>
    </submittedName>
</protein>
<dbReference type="PANTHER" id="PTHR38340">
    <property type="entry name" value="S-LAYER PROTEIN"/>
    <property type="match status" value="1"/>
</dbReference>
<dbReference type="InterPro" id="IPR050557">
    <property type="entry name" value="RTX_toxin/Mannuronan_C5-epim"/>
</dbReference>
<reference evidence="5" key="1">
    <citation type="submission" date="2022-05" db="EMBL/GenBank/DDBJ databases">
        <title>Novel Pseudomonas spp. Isolated from a Rainbow Trout Aquaculture Facility.</title>
        <authorList>
            <person name="Testerman T."/>
            <person name="Graf J."/>
        </authorList>
    </citation>
    <scope>NUCLEOTIDE SEQUENCE</scope>
    <source>
        <strain evidence="5">ID1050</strain>
    </source>
</reference>
<keyword evidence="3" id="KW-0106">Calcium</keyword>
<dbReference type="PANTHER" id="PTHR38340:SF1">
    <property type="entry name" value="S-LAYER PROTEIN"/>
    <property type="match status" value="1"/>
</dbReference>
<feature type="compositionally biased region" description="Basic and acidic residues" evidence="4">
    <location>
        <begin position="499"/>
        <end position="513"/>
    </location>
</feature>
<dbReference type="Proteomes" id="UP001148189">
    <property type="component" value="Unassembled WGS sequence"/>
</dbReference>
<accession>A0ABT5NI23</accession>
<dbReference type="InterPro" id="IPR028208">
    <property type="entry name" value="Effector_pro_NleD-like"/>
</dbReference>
<dbReference type="InterPro" id="IPR001343">
    <property type="entry name" value="Hemolysn_Ca-bd"/>
</dbReference>
<evidence type="ECO:0000313" key="6">
    <source>
        <dbReference type="Proteomes" id="UP001148189"/>
    </source>
</evidence>
<comment type="subcellular location">
    <subcellularLocation>
        <location evidence="1">Secreted</location>
    </subcellularLocation>
</comment>
<feature type="region of interest" description="Disordered" evidence="4">
    <location>
        <begin position="446"/>
        <end position="465"/>
    </location>
</feature>
<dbReference type="PRINTS" id="PR00313">
    <property type="entry name" value="CABNDNGRPT"/>
</dbReference>
<dbReference type="SUPFAM" id="SSF51120">
    <property type="entry name" value="beta-Roll"/>
    <property type="match status" value="1"/>
</dbReference>
<dbReference type="RefSeq" id="WP_273867242.1">
    <property type="nucleotide sequence ID" value="NZ_JAMDHD010000044.1"/>
</dbReference>
<dbReference type="Gene3D" id="2.160.20.160">
    <property type="match status" value="1"/>
</dbReference>
<evidence type="ECO:0000256" key="2">
    <source>
        <dbReference type="ARBA" id="ARBA00022525"/>
    </source>
</evidence>
<dbReference type="Pfam" id="PF00353">
    <property type="entry name" value="HemolysinCabind"/>
    <property type="match status" value="3"/>
</dbReference>
<organism evidence="5 6">
    <name type="scientific">Pseudomonas shahriarae</name>
    <dbReference type="NCBI Taxonomy" id="2745512"/>
    <lineage>
        <taxon>Bacteria</taxon>
        <taxon>Pseudomonadati</taxon>
        <taxon>Pseudomonadota</taxon>
        <taxon>Gammaproteobacteria</taxon>
        <taxon>Pseudomonadales</taxon>
        <taxon>Pseudomonadaceae</taxon>
        <taxon>Pseudomonas</taxon>
    </lineage>
</organism>
<feature type="region of interest" description="Disordered" evidence="4">
    <location>
        <begin position="1"/>
        <end position="57"/>
    </location>
</feature>
<evidence type="ECO:0000313" key="5">
    <source>
        <dbReference type="EMBL" id="MDD0988185.1"/>
    </source>
</evidence>
<dbReference type="InterPro" id="IPR011049">
    <property type="entry name" value="Serralysin-like_metalloprot_C"/>
</dbReference>
<feature type="compositionally biased region" description="Low complexity" evidence="4">
    <location>
        <begin position="487"/>
        <end position="496"/>
    </location>
</feature>
<keyword evidence="2" id="KW-0964">Secreted</keyword>
<dbReference type="EMBL" id="JAMDHD010000044">
    <property type="protein sequence ID" value="MDD0988185.1"/>
    <property type="molecule type" value="Genomic_DNA"/>
</dbReference>
<comment type="caution">
    <text evidence="5">The sequence shown here is derived from an EMBL/GenBank/DDBJ whole genome shotgun (WGS) entry which is preliminary data.</text>
</comment>
<gene>
    <name evidence="5" type="ORF">M5G21_24830</name>
</gene>
<evidence type="ECO:0000256" key="3">
    <source>
        <dbReference type="ARBA" id="ARBA00022837"/>
    </source>
</evidence>